<dbReference type="EMBL" id="JAYXNZ010000001">
    <property type="protein sequence ID" value="MEC7051088.1"/>
    <property type="molecule type" value="Genomic_DNA"/>
</dbReference>
<sequence>MTDPEGFPGAADAPVPRILGNTDSLAASAPGSAGALWRLAEPGRQLDANLIRVPPLGSIDTHAEPDLDVLLLVVTGDGTLGAADGPHPVEPGSLVWLPHGSVRNVIAGESGLTYVTVHRRRPGMQIQGAPPPVTAS</sequence>
<name>A0ABU6LNM6_9ACTN</name>
<reference evidence="1 2" key="1">
    <citation type="submission" date="2024-01" db="EMBL/GenBank/DDBJ databases">
        <title>Genome analysis.</title>
        <authorList>
            <person name="Zhang K."/>
        </authorList>
    </citation>
    <scope>NUCLEOTIDE SEQUENCE [LARGE SCALE GENOMIC DNA]</scope>
    <source>
        <strain evidence="1 2">CGMCC 4.1753</strain>
    </source>
</reference>
<evidence type="ECO:0000313" key="1">
    <source>
        <dbReference type="EMBL" id="MEC7051088.1"/>
    </source>
</evidence>
<organism evidence="1 2">
    <name type="scientific">Streptomyces violaceochromogenes</name>
    <dbReference type="NCBI Taxonomy" id="67377"/>
    <lineage>
        <taxon>Bacteria</taxon>
        <taxon>Bacillati</taxon>
        <taxon>Actinomycetota</taxon>
        <taxon>Actinomycetes</taxon>
        <taxon>Kitasatosporales</taxon>
        <taxon>Streptomycetaceae</taxon>
        <taxon>Streptomyces</taxon>
    </lineage>
</organism>
<proteinExistence type="predicted"/>
<keyword evidence="2" id="KW-1185">Reference proteome</keyword>
<dbReference type="RefSeq" id="WP_191847926.1">
    <property type="nucleotide sequence ID" value="NZ_BMUO01000008.1"/>
</dbReference>
<dbReference type="Gene3D" id="2.60.120.10">
    <property type="entry name" value="Jelly Rolls"/>
    <property type="match status" value="1"/>
</dbReference>
<accession>A0ABU6LNM6</accession>
<protein>
    <recommendedName>
        <fullName evidence="3">AraC-type arabinose-binding/dimerisation domain-containing protein</fullName>
    </recommendedName>
</protein>
<evidence type="ECO:0000313" key="2">
    <source>
        <dbReference type="Proteomes" id="UP001353952"/>
    </source>
</evidence>
<dbReference type="InterPro" id="IPR014710">
    <property type="entry name" value="RmlC-like_jellyroll"/>
</dbReference>
<evidence type="ECO:0008006" key="3">
    <source>
        <dbReference type="Google" id="ProtNLM"/>
    </source>
</evidence>
<gene>
    <name evidence="1" type="ORF">RFN57_02005</name>
</gene>
<dbReference type="InterPro" id="IPR011051">
    <property type="entry name" value="RmlC_Cupin_sf"/>
</dbReference>
<dbReference type="Proteomes" id="UP001353952">
    <property type="component" value="Unassembled WGS sequence"/>
</dbReference>
<comment type="caution">
    <text evidence="1">The sequence shown here is derived from an EMBL/GenBank/DDBJ whole genome shotgun (WGS) entry which is preliminary data.</text>
</comment>
<dbReference type="SUPFAM" id="SSF51182">
    <property type="entry name" value="RmlC-like cupins"/>
    <property type="match status" value="1"/>
</dbReference>